<dbReference type="PANTHER" id="PTHR44688">
    <property type="entry name" value="DNA-BINDING TRANSCRIPTIONAL ACTIVATOR DEVR_DOSR"/>
    <property type="match status" value="1"/>
</dbReference>
<dbReference type="InterPro" id="IPR035965">
    <property type="entry name" value="PAS-like_dom_sf"/>
</dbReference>
<evidence type="ECO:0000313" key="7">
    <source>
        <dbReference type="Proteomes" id="UP001163882"/>
    </source>
</evidence>
<dbReference type="PRINTS" id="PR00038">
    <property type="entry name" value="HTHLUXR"/>
</dbReference>
<name>A0ABY6ITZ3_9HYPH</name>
<organism evidence="6 7">
    <name type="scientific">Pelagibacterium flavum</name>
    <dbReference type="NCBI Taxonomy" id="2984530"/>
    <lineage>
        <taxon>Bacteria</taxon>
        <taxon>Pseudomonadati</taxon>
        <taxon>Pseudomonadota</taxon>
        <taxon>Alphaproteobacteria</taxon>
        <taxon>Hyphomicrobiales</taxon>
        <taxon>Devosiaceae</taxon>
        <taxon>Pelagibacterium</taxon>
    </lineage>
</organism>
<evidence type="ECO:0000256" key="1">
    <source>
        <dbReference type="ARBA" id="ARBA00023015"/>
    </source>
</evidence>
<dbReference type="InterPro" id="IPR016032">
    <property type="entry name" value="Sig_transdc_resp-reg_C-effctor"/>
</dbReference>
<evidence type="ECO:0000259" key="4">
    <source>
        <dbReference type="PROSITE" id="PS50043"/>
    </source>
</evidence>
<dbReference type="CDD" id="cd06170">
    <property type="entry name" value="LuxR_C_like"/>
    <property type="match status" value="1"/>
</dbReference>
<feature type="domain" description="HTH luxR-type" evidence="4">
    <location>
        <begin position="118"/>
        <end position="183"/>
    </location>
</feature>
<dbReference type="SUPFAM" id="SSF55785">
    <property type="entry name" value="PYP-like sensor domain (PAS domain)"/>
    <property type="match status" value="1"/>
</dbReference>
<dbReference type="Proteomes" id="UP001163882">
    <property type="component" value="Chromosome"/>
</dbReference>
<dbReference type="Gene3D" id="3.30.450.20">
    <property type="entry name" value="PAS domain"/>
    <property type="match status" value="1"/>
</dbReference>
<dbReference type="NCBIfam" id="TIGR00229">
    <property type="entry name" value="sensory_box"/>
    <property type="match status" value="1"/>
</dbReference>
<dbReference type="PROSITE" id="PS50043">
    <property type="entry name" value="HTH_LUXR_2"/>
    <property type="match status" value="1"/>
</dbReference>
<dbReference type="InterPro" id="IPR000014">
    <property type="entry name" value="PAS"/>
</dbReference>
<accession>A0ABY6ITZ3</accession>
<dbReference type="PROSITE" id="PS50112">
    <property type="entry name" value="PAS"/>
    <property type="match status" value="1"/>
</dbReference>
<keyword evidence="1" id="KW-0805">Transcription regulation</keyword>
<keyword evidence="3" id="KW-0804">Transcription</keyword>
<dbReference type="CDD" id="cd00130">
    <property type="entry name" value="PAS"/>
    <property type="match status" value="1"/>
</dbReference>
<evidence type="ECO:0000313" key="6">
    <source>
        <dbReference type="EMBL" id="UYQ73175.1"/>
    </source>
</evidence>
<keyword evidence="7" id="KW-1185">Reference proteome</keyword>
<dbReference type="InterPro" id="IPR036388">
    <property type="entry name" value="WH-like_DNA-bd_sf"/>
</dbReference>
<dbReference type="Pfam" id="PF00196">
    <property type="entry name" value="GerE"/>
    <property type="match status" value="1"/>
</dbReference>
<dbReference type="InterPro" id="IPR000792">
    <property type="entry name" value="Tscrpt_reg_LuxR_C"/>
</dbReference>
<reference evidence="6" key="1">
    <citation type="submission" date="2022-10" db="EMBL/GenBank/DDBJ databases">
        <title>YIM 151497 complete genome.</title>
        <authorList>
            <person name="Chen X."/>
        </authorList>
    </citation>
    <scope>NUCLEOTIDE SEQUENCE</scope>
    <source>
        <strain evidence="6">YIM 151497</strain>
    </source>
</reference>
<feature type="domain" description="PAS" evidence="5">
    <location>
        <begin position="28"/>
        <end position="53"/>
    </location>
</feature>
<dbReference type="RefSeq" id="WP_264226763.1">
    <property type="nucleotide sequence ID" value="NZ_CP107716.1"/>
</dbReference>
<protein>
    <submittedName>
        <fullName evidence="6">LuxR C-terminal-related transcriptional regulator</fullName>
    </submittedName>
</protein>
<evidence type="ECO:0000256" key="3">
    <source>
        <dbReference type="ARBA" id="ARBA00023163"/>
    </source>
</evidence>
<sequence>MDHTGLHFTLDDLPVPMVYATHRIIRQVNSAFASLFGYLPEELADRSFKVLYPGVADFVMVGDLWRTNFSGGRTYTDERIMAHRDGTRFWCRARGKSMILNDPFARAVYCFDPLPRPVDVHRQALTPRQNQVLTLVAQGKTNAEIAQELGLSPRSVETHRYRMTRQLGLKNTAELVGWFVAGVQSGKVEDFSGSTARQTGSSEPVSP</sequence>
<keyword evidence="2" id="KW-0238">DNA-binding</keyword>
<gene>
    <name evidence="6" type="ORF">OF122_05265</name>
</gene>
<dbReference type="PANTHER" id="PTHR44688:SF16">
    <property type="entry name" value="DNA-BINDING TRANSCRIPTIONAL ACTIVATOR DEVR_DOSR"/>
    <property type="match status" value="1"/>
</dbReference>
<dbReference type="EMBL" id="CP107716">
    <property type="protein sequence ID" value="UYQ73175.1"/>
    <property type="molecule type" value="Genomic_DNA"/>
</dbReference>
<evidence type="ECO:0000259" key="5">
    <source>
        <dbReference type="PROSITE" id="PS50112"/>
    </source>
</evidence>
<dbReference type="SUPFAM" id="SSF46894">
    <property type="entry name" value="C-terminal effector domain of the bipartite response regulators"/>
    <property type="match status" value="1"/>
</dbReference>
<dbReference type="Gene3D" id="1.10.10.10">
    <property type="entry name" value="Winged helix-like DNA-binding domain superfamily/Winged helix DNA-binding domain"/>
    <property type="match status" value="1"/>
</dbReference>
<dbReference type="Pfam" id="PF13426">
    <property type="entry name" value="PAS_9"/>
    <property type="match status" value="1"/>
</dbReference>
<proteinExistence type="predicted"/>
<evidence type="ECO:0000256" key="2">
    <source>
        <dbReference type="ARBA" id="ARBA00023125"/>
    </source>
</evidence>
<dbReference type="SMART" id="SM00421">
    <property type="entry name" value="HTH_LUXR"/>
    <property type="match status" value="1"/>
</dbReference>